<dbReference type="InterPro" id="IPR010148">
    <property type="entry name" value="CRISPR-assoc_prot_CT1975"/>
</dbReference>
<name>A0ABX5LZE7_9GAMM</name>
<dbReference type="EMBL" id="LAPT01000062">
    <property type="protein sequence ID" value="PXF30798.1"/>
    <property type="molecule type" value="Genomic_DNA"/>
</dbReference>
<reference evidence="1 2" key="1">
    <citation type="submission" date="2015-03" db="EMBL/GenBank/DDBJ databases">
        <authorList>
            <person name="Krishnan R."/>
            <person name="Midha S."/>
            <person name="Patil P.B."/>
            <person name="Rameshkumar N."/>
        </authorList>
    </citation>
    <scope>NUCLEOTIDE SEQUENCE [LARGE SCALE GENOMIC DNA]</scope>
    <source>
        <strain evidence="1 2">L1E11</strain>
    </source>
</reference>
<dbReference type="RefSeq" id="WP_110187722.1">
    <property type="nucleotide sequence ID" value="NZ_CP177354.1"/>
</dbReference>
<sequence>MNRFIQIHLLTSYPPANLNRDDQGRPKTAKMGGVDRLRVSSQSLKRHWRTSELFQHALAGHLGVRTKMLGTEAYNQLLAGGIKEKDALEWAKSIAGVFGKNKKADKKEPLNELEIEQLVHVSPQEQALIDQLVQTLIEQKRAPEEGELNLLRETNAAVDIALFGRMLASKPAFNVEAACQVAHALSVHPVVIEDDYFTAVDDLNDGREDAGSSHIGETGFAAGLFYSYLCINREQLIDNLAGDAALADTAIAALIEAAVKVPPSGKQNSFAHQGYASYVLAEVGNQQPRSLSVAYLKPIEVWGKVDADYLTQAVAAIRRQYQGFDQAYGQCAEHRYELVVGDEKSSFAELLAFVADASH</sequence>
<gene>
    <name evidence="1" type="ORF">WH50_13050</name>
</gene>
<dbReference type="Pfam" id="PF09344">
    <property type="entry name" value="Cas_CT1975"/>
    <property type="match status" value="1"/>
</dbReference>
<proteinExistence type="predicted"/>
<organism evidence="1 2">
    <name type="scientific">Pokkaliibacter plantistimulans</name>
    <dbReference type="NCBI Taxonomy" id="1635171"/>
    <lineage>
        <taxon>Bacteria</taxon>
        <taxon>Pseudomonadati</taxon>
        <taxon>Pseudomonadota</taxon>
        <taxon>Gammaproteobacteria</taxon>
        <taxon>Oceanospirillales</taxon>
        <taxon>Balneatrichaceae</taxon>
        <taxon>Pokkaliibacter</taxon>
    </lineage>
</organism>
<accession>A0ABX5LZE7</accession>
<dbReference type="Proteomes" id="UP000248090">
    <property type="component" value="Unassembled WGS sequence"/>
</dbReference>
<dbReference type="NCBIfam" id="TIGR01869">
    <property type="entry name" value="casC_Cse4"/>
    <property type="match status" value="1"/>
</dbReference>
<evidence type="ECO:0000313" key="1">
    <source>
        <dbReference type="EMBL" id="PXF30798.1"/>
    </source>
</evidence>
<evidence type="ECO:0000313" key="2">
    <source>
        <dbReference type="Proteomes" id="UP000248090"/>
    </source>
</evidence>
<keyword evidence="2" id="KW-1185">Reference proteome</keyword>
<protein>
    <submittedName>
        <fullName evidence="1">CRISPR-associated protein Cse4</fullName>
    </submittedName>
</protein>
<comment type="caution">
    <text evidence="1">The sequence shown here is derived from an EMBL/GenBank/DDBJ whole genome shotgun (WGS) entry which is preliminary data.</text>
</comment>